<feature type="compositionally biased region" description="Low complexity" evidence="1">
    <location>
        <begin position="127"/>
        <end position="140"/>
    </location>
</feature>
<accession>A0A4V4H711</accession>
<dbReference type="PANTHER" id="PTHR44218">
    <property type="entry name" value="PROTEIN SPA1-RELATED 2"/>
    <property type="match status" value="1"/>
</dbReference>
<evidence type="ECO:0000313" key="3">
    <source>
        <dbReference type="Proteomes" id="UP000317650"/>
    </source>
</evidence>
<evidence type="ECO:0000256" key="1">
    <source>
        <dbReference type="SAM" id="MobiDB-lite"/>
    </source>
</evidence>
<protein>
    <recommendedName>
        <fullName evidence="4">Protein kinase domain-containing protein</fullName>
    </recommendedName>
</protein>
<feature type="compositionally biased region" description="Acidic residues" evidence="1">
    <location>
        <begin position="28"/>
        <end position="40"/>
    </location>
</feature>
<feature type="region of interest" description="Disordered" evidence="1">
    <location>
        <begin position="127"/>
        <end position="182"/>
    </location>
</feature>
<name>A0A4V4H711_MUSBA</name>
<feature type="region of interest" description="Disordered" evidence="1">
    <location>
        <begin position="1"/>
        <end position="55"/>
    </location>
</feature>
<gene>
    <name evidence="2" type="ORF">C4D60_Mb01t00710</name>
</gene>
<dbReference type="Proteomes" id="UP000317650">
    <property type="component" value="Chromosome 1"/>
</dbReference>
<reference evidence="2 3" key="1">
    <citation type="journal article" date="2019" name="Nat. Plants">
        <title>Genome sequencing of Musa balbisiana reveals subgenome evolution and function divergence in polyploid bananas.</title>
        <authorList>
            <person name="Yao X."/>
        </authorList>
    </citation>
    <scope>NUCLEOTIDE SEQUENCE [LARGE SCALE GENOMIC DNA]</scope>
    <source>
        <strain evidence="3">cv. DH-PKW</strain>
        <tissue evidence="2">Leaves</tissue>
    </source>
</reference>
<keyword evidence="3" id="KW-1185">Reference proteome</keyword>
<dbReference type="EMBL" id="PYDT01000004">
    <property type="protein sequence ID" value="THU62016.1"/>
    <property type="molecule type" value="Genomic_DNA"/>
</dbReference>
<proteinExistence type="predicted"/>
<dbReference type="InterPro" id="IPR044630">
    <property type="entry name" value="SPA1/2/3/4"/>
</dbReference>
<sequence length="199" mass="20590">MGGSEEASGPNTACVASSGSLRAASRGEDDDGAEEDEEGEEPRRRPISRSAAAGFEAGFGNEGEVSLREWLDQPGRAVDLLQFLHIFRQIADAVSAAHAQGVVVGNVRPSCFVMSSLDRVSFIESASCSSSSDSSEDGAGSPDGFGERGATGTPESASEMPAVSACLEEAKERGEGDVGAGDRTAFPLKKILLMESICL</sequence>
<dbReference type="AlphaFoldDB" id="A0A4V4H711"/>
<evidence type="ECO:0008006" key="4">
    <source>
        <dbReference type="Google" id="ProtNLM"/>
    </source>
</evidence>
<comment type="caution">
    <text evidence="2">The sequence shown here is derived from an EMBL/GenBank/DDBJ whole genome shotgun (WGS) entry which is preliminary data.</text>
</comment>
<dbReference type="PANTHER" id="PTHR44218:SF1">
    <property type="entry name" value="PROTEIN SPA1-RELATED 3"/>
    <property type="match status" value="1"/>
</dbReference>
<dbReference type="GO" id="GO:0009640">
    <property type="term" value="P:photomorphogenesis"/>
    <property type="evidence" value="ECO:0007669"/>
    <property type="project" value="InterPro"/>
</dbReference>
<evidence type="ECO:0000313" key="2">
    <source>
        <dbReference type="EMBL" id="THU62016.1"/>
    </source>
</evidence>
<dbReference type="Gene3D" id="1.10.510.10">
    <property type="entry name" value="Transferase(Phosphotransferase) domain 1"/>
    <property type="match status" value="1"/>
</dbReference>
<organism evidence="2 3">
    <name type="scientific">Musa balbisiana</name>
    <name type="common">Banana</name>
    <dbReference type="NCBI Taxonomy" id="52838"/>
    <lineage>
        <taxon>Eukaryota</taxon>
        <taxon>Viridiplantae</taxon>
        <taxon>Streptophyta</taxon>
        <taxon>Embryophyta</taxon>
        <taxon>Tracheophyta</taxon>
        <taxon>Spermatophyta</taxon>
        <taxon>Magnoliopsida</taxon>
        <taxon>Liliopsida</taxon>
        <taxon>Zingiberales</taxon>
        <taxon>Musaceae</taxon>
        <taxon>Musa</taxon>
    </lineage>
</organism>
<dbReference type="InterPro" id="IPR011009">
    <property type="entry name" value="Kinase-like_dom_sf"/>
</dbReference>
<dbReference type="SUPFAM" id="SSF56112">
    <property type="entry name" value="Protein kinase-like (PK-like)"/>
    <property type="match status" value="1"/>
</dbReference>